<evidence type="ECO:0000313" key="2">
    <source>
        <dbReference type="EMBL" id="BAF28217.1"/>
    </source>
</evidence>
<reference evidence="2 3" key="1">
    <citation type="journal article" date="2005" name="Nature">
        <title>The map-based sequence of the rice genome.</title>
        <authorList>
            <consortium name="International rice genome sequencing project (IRGSP)"/>
            <person name="Matsumoto T."/>
            <person name="Wu J."/>
            <person name="Kanamori H."/>
            <person name="Katayose Y."/>
            <person name="Fujisawa M."/>
            <person name="Namiki N."/>
            <person name="Mizuno H."/>
            <person name="Yamamoto K."/>
            <person name="Antonio B.A."/>
            <person name="Baba T."/>
            <person name="Sakata K."/>
            <person name="Nagamura Y."/>
            <person name="Aoki H."/>
            <person name="Arikawa K."/>
            <person name="Arita K."/>
            <person name="Bito T."/>
            <person name="Chiden Y."/>
            <person name="Fujitsuka N."/>
            <person name="Fukunaka R."/>
            <person name="Hamada M."/>
            <person name="Harada C."/>
            <person name="Hayashi A."/>
            <person name="Hijishita S."/>
            <person name="Honda M."/>
            <person name="Hosokawa S."/>
            <person name="Ichikawa Y."/>
            <person name="Idonuma A."/>
            <person name="Iijima M."/>
            <person name="Ikeda M."/>
            <person name="Ikeno M."/>
            <person name="Ito K."/>
            <person name="Ito S."/>
            <person name="Ito T."/>
            <person name="Ito Y."/>
            <person name="Ito Y."/>
            <person name="Iwabuchi A."/>
            <person name="Kamiya K."/>
            <person name="Karasawa W."/>
            <person name="Kurita K."/>
            <person name="Katagiri S."/>
            <person name="Kikuta A."/>
            <person name="Kobayashi H."/>
            <person name="Kobayashi N."/>
            <person name="Machita K."/>
            <person name="Maehara T."/>
            <person name="Masukawa M."/>
            <person name="Mizubayashi T."/>
            <person name="Mukai Y."/>
            <person name="Nagasaki H."/>
            <person name="Nagata Y."/>
            <person name="Naito S."/>
            <person name="Nakashima M."/>
            <person name="Nakama Y."/>
            <person name="Nakamichi Y."/>
            <person name="Nakamura M."/>
            <person name="Meguro A."/>
            <person name="Negishi M."/>
            <person name="Ohta I."/>
            <person name="Ohta T."/>
            <person name="Okamoto M."/>
            <person name="Ono N."/>
            <person name="Saji S."/>
            <person name="Sakaguchi M."/>
            <person name="Sakai K."/>
            <person name="Shibata M."/>
            <person name="Shimokawa T."/>
            <person name="Song J."/>
            <person name="Takazaki Y."/>
            <person name="Terasawa K."/>
            <person name="Tsugane M."/>
            <person name="Tsuji K."/>
            <person name="Ueda S."/>
            <person name="Waki K."/>
            <person name="Yamagata H."/>
            <person name="Yamamoto M."/>
            <person name="Yamamoto S."/>
            <person name="Yamane H."/>
            <person name="Yoshiki S."/>
            <person name="Yoshihara R."/>
            <person name="Yukawa K."/>
            <person name="Zhong H."/>
            <person name="Yano M."/>
            <person name="Yuan Q."/>
            <person name="Ouyang S."/>
            <person name="Liu J."/>
            <person name="Jones K.M."/>
            <person name="Gansberger K."/>
            <person name="Moffat K."/>
            <person name="Hill J."/>
            <person name="Bera J."/>
            <person name="Fadrosh D."/>
            <person name="Jin S."/>
            <person name="Johri S."/>
            <person name="Kim M."/>
            <person name="Overton L."/>
            <person name="Reardon M."/>
            <person name="Tsitrin T."/>
            <person name="Vuong H."/>
            <person name="Weaver B."/>
            <person name="Ciecko A."/>
            <person name="Tallon L."/>
            <person name="Jackson J."/>
            <person name="Pai G."/>
            <person name="Aken S.V."/>
            <person name="Utterback T."/>
            <person name="Reidmuller S."/>
            <person name="Feldblyum T."/>
            <person name="Hsiao J."/>
            <person name="Zismann V."/>
            <person name="Iobst S."/>
            <person name="de Vazeille A.R."/>
            <person name="Buell C.R."/>
            <person name="Ying K."/>
            <person name="Li Y."/>
            <person name="Lu T."/>
            <person name="Huang Y."/>
            <person name="Zhao Q."/>
            <person name="Feng Q."/>
            <person name="Zhang L."/>
            <person name="Zhu J."/>
            <person name="Weng Q."/>
            <person name="Mu J."/>
            <person name="Lu Y."/>
            <person name="Fan D."/>
            <person name="Liu Y."/>
            <person name="Guan J."/>
            <person name="Zhang Y."/>
            <person name="Yu S."/>
            <person name="Liu X."/>
            <person name="Zhang Y."/>
            <person name="Hong G."/>
            <person name="Han B."/>
            <person name="Choisne N."/>
            <person name="Demange N."/>
            <person name="Orjeda G."/>
            <person name="Samain S."/>
            <person name="Cattolico L."/>
            <person name="Pelletier E."/>
            <person name="Couloux A."/>
            <person name="Segurens B."/>
            <person name="Wincker P."/>
            <person name="D'Hont A."/>
            <person name="Scarpelli C."/>
            <person name="Weissenbach J."/>
            <person name="Salanoubat M."/>
            <person name="Quetier F."/>
            <person name="Yu Y."/>
            <person name="Kim H.R."/>
            <person name="Rambo T."/>
            <person name="Currie J."/>
            <person name="Collura K."/>
            <person name="Luo M."/>
            <person name="Yang T."/>
            <person name="Ammiraju J.S.S."/>
            <person name="Engler F."/>
            <person name="Soderlund C."/>
            <person name="Wing R.A."/>
            <person name="Palmer L.E."/>
            <person name="de la Bastide M."/>
            <person name="Spiegel L."/>
            <person name="Nascimento L."/>
            <person name="Zutavern T."/>
            <person name="O'Shaughnessy A."/>
            <person name="Dike S."/>
            <person name="Dedhia N."/>
            <person name="Preston R."/>
            <person name="Balija V."/>
            <person name="McCombie W.R."/>
            <person name="Chow T."/>
            <person name="Chen H."/>
            <person name="Chung M."/>
            <person name="Chen C."/>
            <person name="Shaw J."/>
            <person name="Wu H."/>
            <person name="Hsiao K."/>
            <person name="Chao Y."/>
            <person name="Chu M."/>
            <person name="Cheng C."/>
            <person name="Hour A."/>
            <person name="Lee P."/>
            <person name="Lin S."/>
            <person name="Lin Y."/>
            <person name="Liou J."/>
            <person name="Liu S."/>
            <person name="Hsing Y."/>
            <person name="Raghuvanshi S."/>
            <person name="Mohanty A."/>
            <person name="Bharti A.K."/>
            <person name="Gaur A."/>
            <person name="Gupta V."/>
            <person name="Kumar D."/>
            <person name="Ravi V."/>
            <person name="Vij S."/>
            <person name="Kapur A."/>
            <person name="Khurana P."/>
            <person name="Khurana P."/>
            <person name="Khurana J.P."/>
            <person name="Tyagi A.K."/>
            <person name="Gaikwad K."/>
            <person name="Singh A."/>
            <person name="Dalal V."/>
            <person name="Srivastava S."/>
            <person name="Dixit A."/>
            <person name="Pal A.K."/>
            <person name="Ghazi I.A."/>
            <person name="Yadav M."/>
            <person name="Pandit A."/>
            <person name="Bhargava A."/>
            <person name="Sureshbabu K."/>
            <person name="Batra K."/>
            <person name="Sharma T.R."/>
            <person name="Mohapatra T."/>
            <person name="Singh N.K."/>
            <person name="Messing J."/>
            <person name="Nelson A.B."/>
            <person name="Fuks G."/>
            <person name="Kavchok S."/>
            <person name="Keizer G."/>
            <person name="Linton E."/>
            <person name="Llaca V."/>
            <person name="Song R."/>
            <person name="Tanyolac B."/>
            <person name="Young S."/>
            <person name="Ho-Il K."/>
            <person name="Hahn J.H."/>
            <person name="Sangsakoo G."/>
            <person name="Vanavichit A."/>
            <person name="de Mattos Luiz.A.T."/>
            <person name="Zimmer P.D."/>
            <person name="Malone G."/>
            <person name="Dellagostin O."/>
            <person name="de Oliveira A.C."/>
            <person name="Bevan M."/>
            <person name="Bancroft I."/>
            <person name="Minx P."/>
            <person name="Cordum H."/>
            <person name="Wilson R."/>
            <person name="Cheng Z."/>
            <person name="Jin W."/>
            <person name="Jiang J."/>
            <person name="Leong S.A."/>
            <person name="Iwama H."/>
            <person name="Gojobori T."/>
            <person name="Itoh T."/>
            <person name="Niimura Y."/>
            <person name="Fujii Y."/>
            <person name="Habara T."/>
            <person name="Sakai H."/>
            <person name="Sato Y."/>
            <person name="Wilson G."/>
            <person name="Kumar K."/>
            <person name="McCouch S."/>
            <person name="Juretic N."/>
            <person name="Hoen D."/>
            <person name="Wright S."/>
            <person name="Bruskiewich R."/>
            <person name="Bureau T."/>
            <person name="Miyao A."/>
            <person name="Hirochika H."/>
            <person name="Nishikawa T."/>
            <person name="Kadowaki K."/>
            <person name="Sugiura M."/>
            <person name="Burr B."/>
            <person name="Sasaki T."/>
        </authorList>
    </citation>
    <scope>NUCLEOTIDE SEQUENCE [LARGE SCALE GENOMIC DNA]</scope>
    <source>
        <strain evidence="3">cv. Nipponbare</strain>
    </source>
</reference>
<sequence>MASSSLEAYLVRLSGADAPDGQVHHPPGHEAPPHHLPRHRHRRLTSPAEAVHRAHHHPVEGLRAGVHVPLDAPRARPEPAVHDPPRHLLPPHRPVRALPPEVVAHVDGRRRRRRRARCVPRRAVPLGDHVEDVLRQRRHRCRLVAVSGGHPLRLLVPGRLAAVVRVPRWEVVAAAVVLRHGLQAVEAPEGGGGGEAEVRRQRVHGGQSERHDVSALREVELHEQLQLLAGAAAVRVQEHDVRARAAPR</sequence>
<feature type="region of interest" description="Disordered" evidence="1">
    <location>
        <begin position="186"/>
        <end position="213"/>
    </location>
</feature>
<evidence type="ECO:0000313" key="3">
    <source>
        <dbReference type="Proteomes" id="UP000000763"/>
    </source>
</evidence>
<dbReference type="Gramene" id="Os11t0459200-01">
    <property type="protein sequence ID" value="Os11t0459200-01"/>
    <property type="gene ID" value="Os11g0459200"/>
</dbReference>
<dbReference type="KEGG" id="dosa:Os11g0459200"/>
<evidence type="ECO:0000256" key="1">
    <source>
        <dbReference type="SAM" id="MobiDB-lite"/>
    </source>
</evidence>
<protein>
    <submittedName>
        <fullName evidence="2">Os11g0459200 protein</fullName>
    </submittedName>
</protein>
<accession>A0A0P0Y204</accession>
<gene>
    <name evidence="2" type="ordered locus">Os11g0459200</name>
</gene>
<organism evidence="2 3">
    <name type="scientific">Oryza sativa subsp. japonica</name>
    <name type="common">Rice</name>
    <dbReference type="NCBI Taxonomy" id="39947"/>
    <lineage>
        <taxon>Eukaryota</taxon>
        <taxon>Viridiplantae</taxon>
        <taxon>Streptophyta</taxon>
        <taxon>Embryophyta</taxon>
        <taxon>Tracheophyta</taxon>
        <taxon>Spermatophyta</taxon>
        <taxon>Magnoliopsida</taxon>
        <taxon>Liliopsida</taxon>
        <taxon>Poales</taxon>
        <taxon>Poaceae</taxon>
        <taxon>BOP clade</taxon>
        <taxon>Oryzoideae</taxon>
        <taxon>Oryzeae</taxon>
        <taxon>Oryzinae</taxon>
        <taxon>Oryza</taxon>
        <taxon>Oryza sativa</taxon>
    </lineage>
</organism>
<name>A0A0P0Y204_ORYSJ</name>
<dbReference type="AlphaFoldDB" id="A0A0P0Y204"/>
<dbReference type="EMBL" id="AP008217">
    <property type="protein sequence ID" value="BAF28217.1"/>
    <property type="molecule type" value="Genomic_DNA"/>
</dbReference>
<feature type="region of interest" description="Disordered" evidence="1">
    <location>
        <begin position="17"/>
        <end position="63"/>
    </location>
</feature>
<feature type="compositionally biased region" description="Basic residues" evidence="1">
    <location>
        <begin position="35"/>
        <end position="44"/>
    </location>
</feature>
<dbReference type="Proteomes" id="UP000000763">
    <property type="component" value="Chromosome 11"/>
</dbReference>
<reference evidence="3" key="2">
    <citation type="journal article" date="2008" name="Nucleic Acids Res.">
        <title>The rice annotation project database (RAP-DB): 2008 update.</title>
        <authorList>
            <consortium name="The rice annotation project (RAP)"/>
        </authorList>
    </citation>
    <scope>GENOME REANNOTATION</scope>
    <source>
        <strain evidence="3">cv. Nipponbare</strain>
    </source>
</reference>
<proteinExistence type="predicted"/>